<accession>A0A9X2PBM2</accession>
<evidence type="ECO:0000259" key="3">
    <source>
        <dbReference type="PROSITE" id="PS50937"/>
    </source>
</evidence>
<dbReference type="AlphaFoldDB" id="A0A9X2PBM2"/>
<dbReference type="GO" id="GO:0003700">
    <property type="term" value="F:DNA-binding transcription factor activity"/>
    <property type="evidence" value="ECO:0007669"/>
    <property type="project" value="InterPro"/>
</dbReference>
<dbReference type="Gene3D" id="1.10.1660.10">
    <property type="match status" value="1"/>
</dbReference>
<proteinExistence type="predicted"/>
<dbReference type="InterPro" id="IPR047057">
    <property type="entry name" value="MerR_fam"/>
</dbReference>
<organism evidence="4 5">
    <name type="scientific">Ancylobacter mangrovi</name>
    <dbReference type="NCBI Taxonomy" id="2972472"/>
    <lineage>
        <taxon>Bacteria</taxon>
        <taxon>Pseudomonadati</taxon>
        <taxon>Pseudomonadota</taxon>
        <taxon>Alphaproteobacteria</taxon>
        <taxon>Hyphomicrobiales</taxon>
        <taxon>Xanthobacteraceae</taxon>
        <taxon>Ancylobacter</taxon>
    </lineage>
</organism>
<dbReference type="PANTHER" id="PTHR30204">
    <property type="entry name" value="REDOX-CYCLING DRUG-SENSING TRANSCRIPTIONAL ACTIVATOR SOXR"/>
    <property type="match status" value="1"/>
</dbReference>
<dbReference type="Pfam" id="PF13411">
    <property type="entry name" value="MerR_1"/>
    <property type="match status" value="1"/>
</dbReference>
<dbReference type="PROSITE" id="PS50937">
    <property type="entry name" value="HTH_MERR_2"/>
    <property type="match status" value="1"/>
</dbReference>
<feature type="domain" description="HTH merR-type" evidence="3">
    <location>
        <begin position="14"/>
        <end position="79"/>
    </location>
</feature>
<sequence>MDVKTARRSGLKKVGEVADIFGTTPRTLLYYEEQGILSPMKTARGTRMYSDADIKRFEVAYKLSCLGVPLKTIRDLATTRPNAQTGDESGRKLCGILDGLVEDISRQIRHLEFMKQDLERGRLMIRMCWDCPNRPTRRTCPKCPCEVQMDQSQLMWLTWDPDRPNLPPSNPGEPPTKCMEASFPDVADAEPGLTEPVSVQPVPAEPEGPQPKRRPGRRNLGERQRKTTAAAD</sequence>
<evidence type="ECO:0000313" key="5">
    <source>
        <dbReference type="Proteomes" id="UP001151088"/>
    </source>
</evidence>
<dbReference type="SUPFAM" id="SSF46955">
    <property type="entry name" value="Putative DNA-binding domain"/>
    <property type="match status" value="1"/>
</dbReference>
<dbReference type="Proteomes" id="UP001151088">
    <property type="component" value="Unassembled WGS sequence"/>
</dbReference>
<dbReference type="InterPro" id="IPR009061">
    <property type="entry name" value="DNA-bd_dom_put_sf"/>
</dbReference>
<dbReference type="RefSeq" id="WP_258732823.1">
    <property type="nucleotide sequence ID" value="NZ_JANTHZ010000004.1"/>
</dbReference>
<dbReference type="SMART" id="SM00422">
    <property type="entry name" value="HTH_MERR"/>
    <property type="match status" value="1"/>
</dbReference>
<protein>
    <submittedName>
        <fullName evidence="4">MerR family transcriptional regulator</fullName>
    </submittedName>
</protein>
<gene>
    <name evidence="4" type="ORF">NVS89_11150</name>
</gene>
<dbReference type="InterPro" id="IPR000551">
    <property type="entry name" value="MerR-type_HTH_dom"/>
</dbReference>
<keyword evidence="5" id="KW-1185">Reference proteome</keyword>
<evidence type="ECO:0000256" key="1">
    <source>
        <dbReference type="ARBA" id="ARBA00023125"/>
    </source>
</evidence>
<evidence type="ECO:0000313" key="4">
    <source>
        <dbReference type="EMBL" id="MCS0495656.1"/>
    </source>
</evidence>
<feature type="compositionally biased region" description="Pro residues" evidence="2">
    <location>
        <begin position="164"/>
        <end position="174"/>
    </location>
</feature>
<dbReference type="PANTHER" id="PTHR30204:SF90">
    <property type="entry name" value="HTH-TYPE TRANSCRIPTIONAL ACTIVATOR MTA"/>
    <property type="match status" value="1"/>
</dbReference>
<dbReference type="CDD" id="cd00592">
    <property type="entry name" value="HTH_MerR-like"/>
    <property type="match status" value="1"/>
</dbReference>
<feature type="region of interest" description="Disordered" evidence="2">
    <location>
        <begin position="161"/>
        <end position="232"/>
    </location>
</feature>
<dbReference type="EMBL" id="JANTHZ010000004">
    <property type="protein sequence ID" value="MCS0495656.1"/>
    <property type="molecule type" value="Genomic_DNA"/>
</dbReference>
<evidence type="ECO:0000256" key="2">
    <source>
        <dbReference type="SAM" id="MobiDB-lite"/>
    </source>
</evidence>
<keyword evidence="1" id="KW-0238">DNA-binding</keyword>
<comment type="caution">
    <text evidence="4">The sequence shown here is derived from an EMBL/GenBank/DDBJ whole genome shotgun (WGS) entry which is preliminary data.</text>
</comment>
<reference evidence="4" key="1">
    <citation type="submission" date="2022-08" db="EMBL/GenBank/DDBJ databases">
        <authorList>
            <person name="Li F."/>
        </authorList>
    </citation>
    <scope>NUCLEOTIDE SEQUENCE</scope>
    <source>
        <strain evidence="4">MQZ15Z-1</strain>
    </source>
</reference>
<dbReference type="GO" id="GO:0003677">
    <property type="term" value="F:DNA binding"/>
    <property type="evidence" value="ECO:0007669"/>
    <property type="project" value="UniProtKB-KW"/>
</dbReference>
<name>A0A9X2PBM2_9HYPH</name>